<name>A0A238VYD1_9FLAO</name>
<keyword evidence="2" id="KW-0808">Transferase</keyword>
<dbReference type="GO" id="GO:0008168">
    <property type="term" value="F:methyltransferase activity"/>
    <property type="evidence" value="ECO:0007669"/>
    <property type="project" value="UniProtKB-KW"/>
</dbReference>
<evidence type="ECO:0000313" key="3">
    <source>
        <dbReference type="Proteomes" id="UP000198379"/>
    </source>
</evidence>
<proteinExistence type="predicted"/>
<dbReference type="InterPro" id="IPR029063">
    <property type="entry name" value="SAM-dependent_MTases_sf"/>
</dbReference>
<gene>
    <name evidence="2" type="ORF">SAMN06265376_101469</name>
</gene>
<organism evidence="2 3">
    <name type="scientific">Dokdonia pacifica</name>
    <dbReference type="NCBI Taxonomy" id="1627892"/>
    <lineage>
        <taxon>Bacteria</taxon>
        <taxon>Pseudomonadati</taxon>
        <taxon>Bacteroidota</taxon>
        <taxon>Flavobacteriia</taxon>
        <taxon>Flavobacteriales</taxon>
        <taxon>Flavobacteriaceae</taxon>
        <taxon>Dokdonia</taxon>
    </lineage>
</organism>
<dbReference type="InterPro" id="IPR013217">
    <property type="entry name" value="Methyltransf_12"/>
</dbReference>
<dbReference type="GO" id="GO:0032259">
    <property type="term" value="P:methylation"/>
    <property type="evidence" value="ECO:0007669"/>
    <property type="project" value="UniProtKB-KW"/>
</dbReference>
<protein>
    <submittedName>
        <fullName evidence="2">Methyltransferase domain-containing protein</fullName>
    </submittedName>
</protein>
<keyword evidence="3" id="KW-1185">Reference proteome</keyword>
<sequence>MNIIDKQTVKYFHKDRIKEFGHNLAKAQGWSDITAQQTRFKTIFELADFNNASVLDVGCGYGDFKAFLDKQHVTVDYIGLDQQPTFINHAQELYKSQQNTQFHEVDFSKCQLPKVDLVIACGVLSYRSSDANYYMNMIQRFYDSAQKACIFNMLDNKSFTSGPLIVAHDKEKIYQECLKLSPKATLITGYLENDFTIKMPKI</sequence>
<evidence type="ECO:0000259" key="1">
    <source>
        <dbReference type="Pfam" id="PF08242"/>
    </source>
</evidence>
<dbReference type="SUPFAM" id="SSF53335">
    <property type="entry name" value="S-adenosyl-L-methionine-dependent methyltransferases"/>
    <property type="match status" value="1"/>
</dbReference>
<evidence type="ECO:0000313" key="2">
    <source>
        <dbReference type="EMBL" id="SNR38863.1"/>
    </source>
</evidence>
<accession>A0A238VYD1</accession>
<dbReference type="Proteomes" id="UP000198379">
    <property type="component" value="Unassembled WGS sequence"/>
</dbReference>
<dbReference type="EMBL" id="FZNY01000001">
    <property type="protein sequence ID" value="SNR38863.1"/>
    <property type="molecule type" value="Genomic_DNA"/>
</dbReference>
<dbReference type="Pfam" id="PF08242">
    <property type="entry name" value="Methyltransf_12"/>
    <property type="match status" value="1"/>
</dbReference>
<dbReference type="RefSeq" id="WP_089369808.1">
    <property type="nucleotide sequence ID" value="NZ_BMEP01000002.1"/>
</dbReference>
<dbReference type="CDD" id="cd02440">
    <property type="entry name" value="AdoMet_MTases"/>
    <property type="match status" value="1"/>
</dbReference>
<feature type="domain" description="Methyltransferase type 12" evidence="1">
    <location>
        <begin position="55"/>
        <end position="130"/>
    </location>
</feature>
<dbReference type="Gene3D" id="3.40.50.150">
    <property type="entry name" value="Vaccinia Virus protein VP39"/>
    <property type="match status" value="1"/>
</dbReference>
<dbReference type="OrthoDB" id="9800454at2"/>
<reference evidence="2 3" key="1">
    <citation type="submission" date="2017-06" db="EMBL/GenBank/DDBJ databases">
        <authorList>
            <person name="Kim H.J."/>
            <person name="Triplett B.A."/>
        </authorList>
    </citation>
    <scope>NUCLEOTIDE SEQUENCE [LARGE SCALE GENOMIC DNA]</scope>
    <source>
        <strain evidence="2 3">DSM 25597</strain>
    </source>
</reference>
<keyword evidence="2" id="KW-0489">Methyltransferase</keyword>
<dbReference type="AlphaFoldDB" id="A0A238VYD1"/>